<evidence type="ECO:0000313" key="8">
    <source>
        <dbReference type="Proteomes" id="UP000838878"/>
    </source>
</evidence>
<proteinExistence type="predicted"/>
<feature type="transmembrane region" description="Helical" evidence="6">
    <location>
        <begin position="76"/>
        <end position="94"/>
    </location>
</feature>
<dbReference type="GO" id="GO:0005886">
    <property type="term" value="C:plasma membrane"/>
    <property type="evidence" value="ECO:0007669"/>
    <property type="project" value="UniProtKB-SubCell"/>
</dbReference>
<dbReference type="EMBL" id="OV170230">
    <property type="protein sequence ID" value="CAH0715913.1"/>
    <property type="molecule type" value="Genomic_DNA"/>
</dbReference>
<reference evidence="7" key="1">
    <citation type="submission" date="2021-12" db="EMBL/GenBank/DDBJ databases">
        <authorList>
            <person name="Martin H S."/>
        </authorList>
    </citation>
    <scope>NUCLEOTIDE SEQUENCE</scope>
</reference>
<dbReference type="GO" id="GO:0050909">
    <property type="term" value="P:sensory perception of taste"/>
    <property type="evidence" value="ECO:0007669"/>
    <property type="project" value="InterPro"/>
</dbReference>
<organism evidence="7 8">
    <name type="scientific">Brenthis ino</name>
    <name type="common">lesser marbled fritillary</name>
    <dbReference type="NCBI Taxonomy" id="405034"/>
    <lineage>
        <taxon>Eukaryota</taxon>
        <taxon>Metazoa</taxon>
        <taxon>Ecdysozoa</taxon>
        <taxon>Arthropoda</taxon>
        <taxon>Hexapoda</taxon>
        <taxon>Insecta</taxon>
        <taxon>Pterygota</taxon>
        <taxon>Neoptera</taxon>
        <taxon>Endopterygota</taxon>
        <taxon>Lepidoptera</taxon>
        <taxon>Glossata</taxon>
        <taxon>Ditrysia</taxon>
        <taxon>Papilionoidea</taxon>
        <taxon>Nymphalidae</taxon>
        <taxon>Heliconiinae</taxon>
        <taxon>Argynnini</taxon>
        <taxon>Brenthis</taxon>
    </lineage>
</organism>
<keyword evidence="5 6" id="KW-0472">Membrane</keyword>
<feature type="non-terminal residue" evidence="7">
    <location>
        <position position="222"/>
    </location>
</feature>
<protein>
    <recommendedName>
        <fullName evidence="9">Gustatory receptor</fullName>
    </recommendedName>
</protein>
<dbReference type="Pfam" id="PF08395">
    <property type="entry name" value="7tm_7"/>
    <property type="match status" value="1"/>
</dbReference>
<comment type="subcellular location">
    <subcellularLocation>
        <location evidence="1">Cell membrane</location>
        <topology evidence="1">Multi-pass membrane protein</topology>
    </subcellularLocation>
</comment>
<dbReference type="InterPro" id="IPR013604">
    <property type="entry name" value="7TM_chemorcpt"/>
</dbReference>
<name>A0A8J9V5S7_9NEOP</name>
<feature type="transmembrane region" description="Helical" evidence="6">
    <location>
        <begin position="189"/>
        <end position="208"/>
    </location>
</feature>
<evidence type="ECO:0000256" key="6">
    <source>
        <dbReference type="SAM" id="Phobius"/>
    </source>
</evidence>
<evidence type="ECO:0000256" key="5">
    <source>
        <dbReference type="ARBA" id="ARBA00023136"/>
    </source>
</evidence>
<keyword evidence="3 6" id="KW-0812">Transmembrane</keyword>
<accession>A0A8J9V5S7</accession>
<evidence type="ECO:0008006" key="9">
    <source>
        <dbReference type="Google" id="ProtNLM"/>
    </source>
</evidence>
<evidence type="ECO:0000256" key="2">
    <source>
        <dbReference type="ARBA" id="ARBA00022475"/>
    </source>
</evidence>
<keyword evidence="2" id="KW-1003">Cell membrane</keyword>
<evidence type="ECO:0000256" key="1">
    <source>
        <dbReference type="ARBA" id="ARBA00004651"/>
    </source>
</evidence>
<keyword evidence="8" id="KW-1185">Reference proteome</keyword>
<evidence type="ECO:0000256" key="4">
    <source>
        <dbReference type="ARBA" id="ARBA00022989"/>
    </source>
</evidence>
<keyword evidence="4 6" id="KW-1133">Transmembrane helix</keyword>
<evidence type="ECO:0000256" key="3">
    <source>
        <dbReference type="ARBA" id="ARBA00022692"/>
    </source>
</evidence>
<dbReference type="AlphaFoldDB" id="A0A8J9V5S7"/>
<gene>
    <name evidence="7" type="ORF">BINO364_LOCUS2776</name>
</gene>
<sequence length="222" mass="25824">MPKVAWEIANSEDTPVVVNKIVINTNNANKNNYMFTNKDVLGTYKPERTEYVIRQLAVYYRHICGIIRTWTSSDGLLMALMLISRMFHLMLLLHRLIMELTQHSDIFLTVSLYSSINSIKHVMALVLFVEPFQRTHFQMERTSIIVQTLKCNCGENQPLRNELDQFLRMLKLQKTSYSPLDMCTLNRTLLFKIFGALFTYLMVILTYGPEAQTPSMVFGSYF</sequence>
<dbReference type="Proteomes" id="UP000838878">
    <property type="component" value="Chromosome 10"/>
</dbReference>
<evidence type="ECO:0000313" key="7">
    <source>
        <dbReference type="EMBL" id="CAH0715913.1"/>
    </source>
</evidence>
<feature type="transmembrane region" description="Helical" evidence="6">
    <location>
        <begin position="106"/>
        <end position="129"/>
    </location>
</feature>
<dbReference type="OrthoDB" id="6914979at2759"/>